<dbReference type="EMBL" id="DXEV01000011">
    <property type="protein sequence ID" value="HIX55900.1"/>
    <property type="molecule type" value="Genomic_DNA"/>
</dbReference>
<feature type="region of interest" description="Disordered" evidence="1">
    <location>
        <begin position="1"/>
        <end position="27"/>
    </location>
</feature>
<evidence type="ECO:0000313" key="3">
    <source>
        <dbReference type="Proteomes" id="UP000886829"/>
    </source>
</evidence>
<sequence length="173" mass="19255">MAIQNPSKDKTKAKKAKRSQAACKVQEVPEPTAKRAQVYKTKPRIEFDLQQIEEYAAKGLSLKAIAGVVGCSDDTVYTRNVRDPEFRAAIARGRARAELKAASKLGDLIEESNPQAVMFFLKTRCDWREGVNVQADVVSENHNTNLNVATKIEDLTEAELLDLINRCDFESGE</sequence>
<evidence type="ECO:0000313" key="2">
    <source>
        <dbReference type="EMBL" id="HIX55900.1"/>
    </source>
</evidence>
<organism evidence="2 3">
    <name type="scientific">Candidatus Anaerobiospirillum pullistercoris</name>
    <dbReference type="NCBI Taxonomy" id="2838452"/>
    <lineage>
        <taxon>Bacteria</taxon>
        <taxon>Pseudomonadati</taxon>
        <taxon>Pseudomonadota</taxon>
        <taxon>Gammaproteobacteria</taxon>
        <taxon>Aeromonadales</taxon>
        <taxon>Succinivibrionaceae</taxon>
        <taxon>Anaerobiospirillum</taxon>
    </lineage>
</organism>
<proteinExistence type="predicted"/>
<evidence type="ECO:0000256" key="1">
    <source>
        <dbReference type="SAM" id="MobiDB-lite"/>
    </source>
</evidence>
<dbReference type="Proteomes" id="UP000886829">
    <property type="component" value="Unassembled WGS sequence"/>
</dbReference>
<name>A0A9D2AZT7_9GAMM</name>
<protein>
    <submittedName>
        <fullName evidence="2">Uncharacterized protein</fullName>
    </submittedName>
</protein>
<reference evidence="2" key="2">
    <citation type="submission" date="2021-04" db="EMBL/GenBank/DDBJ databases">
        <authorList>
            <person name="Gilroy R."/>
        </authorList>
    </citation>
    <scope>NUCLEOTIDE SEQUENCE</scope>
    <source>
        <strain evidence="2">USASDec5-558</strain>
    </source>
</reference>
<gene>
    <name evidence="2" type="ORF">H9850_00320</name>
</gene>
<dbReference type="AlphaFoldDB" id="A0A9D2AZT7"/>
<reference evidence="2" key="1">
    <citation type="journal article" date="2021" name="PeerJ">
        <title>Extensive microbial diversity within the chicken gut microbiome revealed by metagenomics and culture.</title>
        <authorList>
            <person name="Gilroy R."/>
            <person name="Ravi A."/>
            <person name="Getino M."/>
            <person name="Pursley I."/>
            <person name="Horton D.L."/>
            <person name="Alikhan N.F."/>
            <person name="Baker D."/>
            <person name="Gharbi K."/>
            <person name="Hall N."/>
            <person name="Watson M."/>
            <person name="Adriaenssens E.M."/>
            <person name="Foster-Nyarko E."/>
            <person name="Jarju S."/>
            <person name="Secka A."/>
            <person name="Antonio M."/>
            <person name="Oren A."/>
            <person name="Chaudhuri R.R."/>
            <person name="La Ragione R."/>
            <person name="Hildebrand F."/>
            <person name="Pallen M.J."/>
        </authorList>
    </citation>
    <scope>NUCLEOTIDE SEQUENCE</scope>
    <source>
        <strain evidence="2">USASDec5-558</strain>
    </source>
</reference>
<comment type="caution">
    <text evidence="2">The sequence shown here is derived from an EMBL/GenBank/DDBJ whole genome shotgun (WGS) entry which is preliminary data.</text>
</comment>
<accession>A0A9D2AZT7</accession>